<sequence>MSALQVLVDDAAFPATAFEGTQWEHQTDRADALAGTLSVCHADMTTTAFSLPPFLLAFFAGTDVFMYGILTQGVAATYSVDFGPQLEMTFSTSTIGKPGMELWRLTGLTSAYHTLQITPTAGDLTIDYFTYTPTSVTLLDETDLIFDDQHPALKYSKGWEITSNEQYPQGTPYLGTTTGTSTVGSSMQLNFNGDFVAVYAALQQVPGILTVSFSVDNATPMIVTPWDGTQTNSSAWLVTYQMFHLSVPAGSHTLRVSLQEATGSQMLWLDSVVTEASFATTISNAAGGSGSGTSLGTTGIGGITPMPTLGTTIPTFDTNTRSRSKISRGAIGGIAGGVSVLLAIALFFLRRCLKNRKNTPQPDPPPMSQAPVTPTTPTYSSPLPTHDTPTPIPPPTSTANTHAGPSLQQALGHLFGQQGAQTPPLQTHWDTDDVSSNPTQPSQQGSASNLRNWNHHEGQV</sequence>
<evidence type="ECO:0000313" key="3">
    <source>
        <dbReference type="EMBL" id="KAF5310708.1"/>
    </source>
</evidence>
<dbReference type="OrthoDB" id="2927144at2759"/>
<dbReference type="Gene3D" id="2.60.120.260">
    <property type="entry name" value="Galactose-binding domain-like"/>
    <property type="match status" value="1"/>
</dbReference>
<feature type="region of interest" description="Disordered" evidence="1">
    <location>
        <begin position="356"/>
        <end position="404"/>
    </location>
</feature>
<keyword evidence="2" id="KW-0472">Membrane</keyword>
<evidence type="ECO:0008006" key="5">
    <source>
        <dbReference type="Google" id="ProtNLM"/>
    </source>
</evidence>
<feature type="compositionally biased region" description="Low complexity" evidence="1">
    <location>
        <begin position="369"/>
        <end position="389"/>
    </location>
</feature>
<dbReference type="AlphaFoldDB" id="A0A8H5ESS1"/>
<protein>
    <recommendedName>
        <fullName evidence="5">Transmembrane protein</fullName>
    </recommendedName>
</protein>
<evidence type="ECO:0000256" key="1">
    <source>
        <dbReference type="SAM" id="MobiDB-lite"/>
    </source>
</evidence>
<keyword evidence="2" id="KW-1133">Transmembrane helix</keyword>
<keyword evidence="4" id="KW-1185">Reference proteome</keyword>
<keyword evidence="2" id="KW-0812">Transmembrane</keyword>
<feature type="transmembrane region" description="Helical" evidence="2">
    <location>
        <begin position="329"/>
        <end position="349"/>
    </location>
</feature>
<gene>
    <name evidence="3" type="ORF">D9619_008137</name>
</gene>
<organism evidence="3 4">
    <name type="scientific">Psilocybe cf. subviscida</name>
    <dbReference type="NCBI Taxonomy" id="2480587"/>
    <lineage>
        <taxon>Eukaryota</taxon>
        <taxon>Fungi</taxon>
        <taxon>Dikarya</taxon>
        <taxon>Basidiomycota</taxon>
        <taxon>Agaricomycotina</taxon>
        <taxon>Agaricomycetes</taxon>
        <taxon>Agaricomycetidae</taxon>
        <taxon>Agaricales</taxon>
        <taxon>Agaricineae</taxon>
        <taxon>Strophariaceae</taxon>
        <taxon>Psilocybe</taxon>
    </lineage>
</organism>
<comment type="caution">
    <text evidence="3">The sequence shown here is derived from an EMBL/GenBank/DDBJ whole genome shotgun (WGS) entry which is preliminary data.</text>
</comment>
<evidence type="ECO:0000256" key="2">
    <source>
        <dbReference type="SAM" id="Phobius"/>
    </source>
</evidence>
<feature type="compositionally biased region" description="Polar residues" evidence="1">
    <location>
        <begin position="434"/>
        <end position="452"/>
    </location>
</feature>
<reference evidence="3 4" key="1">
    <citation type="journal article" date="2020" name="ISME J.">
        <title>Uncovering the hidden diversity of litter-decomposition mechanisms in mushroom-forming fungi.</title>
        <authorList>
            <person name="Floudas D."/>
            <person name="Bentzer J."/>
            <person name="Ahren D."/>
            <person name="Johansson T."/>
            <person name="Persson P."/>
            <person name="Tunlid A."/>
        </authorList>
    </citation>
    <scope>NUCLEOTIDE SEQUENCE [LARGE SCALE GENOMIC DNA]</scope>
    <source>
        <strain evidence="3 4">CBS 101986</strain>
    </source>
</reference>
<accession>A0A8H5ESS1</accession>
<proteinExistence type="predicted"/>
<dbReference type="Proteomes" id="UP000567179">
    <property type="component" value="Unassembled WGS sequence"/>
</dbReference>
<evidence type="ECO:0000313" key="4">
    <source>
        <dbReference type="Proteomes" id="UP000567179"/>
    </source>
</evidence>
<dbReference type="EMBL" id="JAACJJ010000057">
    <property type="protein sequence ID" value="KAF5310708.1"/>
    <property type="molecule type" value="Genomic_DNA"/>
</dbReference>
<name>A0A8H5ESS1_9AGAR</name>
<feature type="region of interest" description="Disordered" evidence="1">
    <location>
        <begin position="418"/>
        <end position="460"/>
    </location>
</feature>